<protein>
    <submittedName>
        <fullName evidence="1">Uncharacterized protein</fullName>
    </submittedName>
</protein>
<dbReference type="AlphaFoldDB" id="A0A0F9VFX6"/>
<sequence>MDLCSNNHKELCYNSGFCPACEIRDELQEKIDTLNASLDELTEELKKELE</sequence>
<accession>A0A0F9VFX6</accession>
<gene>
    <name evidence="1" type="ORF">LCGC14_0411390</name>
</gene>
<proteinExistence type="predicted"/>
<dbReference type="EMBL" id="LAZR01000363">
    <property type="protein sequence ID" value="KKN72426.1"/>
    <property type="molecule type" value="Genomic_DNA"/>
</dbReference>
<name>A0A0F9VFX6_9ZZZZ</name>
<evidence type="ECO:0000313" key="1">
    <source>
        <dbReference type="EMBL" id="KKN72426.1"/>
    </source>
</evidence>
<reference evidence="1" key="1">
    <citation type="journal article" date="2015" name="Nature">
        <title>Complex archaea that bridge the gap between prokaryotes and eukaryotes.</title>
        <authorList>
            <person name="Spang A."/>
            <person name="Saw J.H."/>
            <person name="Jorgensen S.L."/>
            <person name="Zaremba-Niedzwiedzka K."/>
            <person name="Martijn J."/>
            <person name="Lind A.E."/>
            <person name="van Eijk R."/>
            <person name="Schleper C."/>
            <person name="Guy L."/>
            <person name="Ettema T.J."/>
        </authorList>
    </citation>
    <scope>NUCLEOTIDE SEQUENCE</scope>
</reference>
<comment type="caution">
    <text evidence="1">The sequence shown here is derived from an EMBL/GenBank/DDBJ whole genome shotgun (WGS) entry which is preliminary data.</text>
</comment>
<organism evidence="1">
    <name type="scientific">marine sediment metagenome</name>
    <dbReference type="NCBI Taxonomy" id="412755"/>
    <lineage>
        <taxon>unclassified sequences</taxon>
        <taxon>metagenomes</taxon>
        <taxon>ecological metagenomes</taxon>
    </lineage>
</organism>